<protein>
    <recommendedName>
        <fullName evidence="7">Calmodulin-like protein 4</fullName>
    </recommendedName>
</protein>
<evidence type="ECO:0000313" key="9">
    <source>
        <dbReference type="EMBL" id="GCB72628.1"/>
    </source>
</evidence>
<dbReference type="PROSITE" id="PS50222">
    <property type="entry name" value="EF_HAND_2"/>
    <property type="match status" value="2"/>
</dbReference>
<dbReference type="STRING" id="75743.A0A401PHQ6"/>
<keyword evidence="10" id="KW-1185">Reference proteome</keyword>
<accession>A0A401PHQ6</accession>
<gene>
    <name evidence="9" type="ORF">scyTo_0002103</name>
</gene>
<dbReference type="Pfam" id="PF13499">
    <property type="entry name" value="EF-hand_7"/>
    <property type="match status" value="1"/>
</dbReference>
<dbReference type="CDD" id="cd00051">
    <property type="entry name" value="EFh"/>
    <property type="match status" value="2"/>
</dbReference>
<dbReference type="InterPro" id="IPR011992">
    <property type="entry name" value="EF-hand-dom_pair"/>
</dbReference>
<dbReference type="OMA" id="HYEEFTK"/>
<comment type="caution">
    <text evidence="9">The sequence shown here is derived from an EMBL/GenBank/DDBJ whole genome shotgun (WGS) entry which is preliminary data.</text>
</comment>
<comment type="subcellular location">
    <subcellularLocation>
        <location evidence="1">Cell projection</location>
        <location evidence="1">Microvillus</location>
    </subcellularLocation>
</comment>
<dbReference type="EMBL" id="BFAA01000501">
    <property type="protein sequence ID" value="GCB72628.1"/>
    <property type="molecule type" value="Genomic_DNA"/>
</dbReference>
<comment type="function">
    <text evidence="5">As part of the intermicrovillar adhesion complex/IMAC plays a role in epithelial brush border differentiation, controlling microvilli organization and length. Acts as a light chain for MYO7B and is required for efficient targeting of the IMAC to the tips of border brush microvilli.</text>
</comment>
<dbReference type="OrthoDB" id="435273at2759"/>
<evidence type="ECO:0000256" key="3">
    <source>
        <dbReference type="ARBA" id="ARBA00022737"/>
    </source>
</evidence>
<dbReference type="PANTHER" id="PTHR23048:SF45">
    <property type="entry name" value="CALMODULIN LIKE 4"/>
    <property type="match status" value="1"/>
</dbReference>
<dbReference type="GO" id="GO:0016460">
    <property type="term" value="C:myosin II complex"/>
    <property type="evidence" value="ECO:0007669"/>
    <property type="project" value="TreeGrafter"/>
</dbReference>
<keyword evidence="4" id="KW-0966">Cell projection</keyword>
<evidence type="ECO:0000256" key="2">
    <source>
        <dbReference type="ARBA" id="ARBA00009763"/>
    </source>
</evidence>
<feature type="domain" description="EF-hand" evidence="8">
    <location>
        <begin position="14"/>
        <end position="49"/>
    </location>
</feature>
<organism evidence="9 10">
    <name type="scientific">Scyliorhinus torazame</name>
    <name type="common">Cloudy catshark</name>
    <name type="synonym">Catulus torazame</name>
    <dbReference type="NCBI Taxonomy" id="75743"/>
    <lineage>
        <taxon>Eukaryota</taxon>
        <taxon>Metazoa</taxon>
        <taxon>Chordata</taxon>
        <taxon>Craniata</taxon>
        <taxon>Vertebrata</taxon>
        <taxon>Chondrichthyes</taxon>
        <taxon>Elasmobranchii</taxon>
        <taxon>Galeomorphii</taxon>
        <taxon>Galeoidea</taxon>
        <taxon>Carcharhiniformes</taxon>
        <taxon>Scyliorhinidae</taxon>
        <taxon>Scyliorhinus</taxon>
    </lineage>
</organism>
<keyword evidence="3" id="KW-0677">Repeat</keyword>
<dbReference type="Proteomes" id="UP000288216">
    <property type="component" value="Unassembled WGS sequence"/>
</dbReference>
<evidence type="ECO:0000259" key="8">
    <source>
        <dbReference type="PROSITE" id="PS50222"/>
    </source>
</evidence>
<reference evidence="9 10" key="1">
    <citation type="journal article" date="2018" name="Nat. Ecol. Evol.">
        <title>Shark genomes provide insights into elasmobranch evolution and the origin of vertebrates.</title>
        <authorList>
            <person name="Hara Y"/>
            <person name="Yamaguchi K"/>
            <person name="Onimaru K"/>
            <person name="Kadota M"/>
            <person name="Koyanagi M"/>
            <person name="Keeley SD"/>
            <person name="Tatsumi K"/>
            <person name="Tanaka K"/>
            <person name="Motone F"/>
            <person name="Kageyama Y"/>
            <person name="Nozu R"/>
            <person name="Adachi N"/>
            <person name="Nishimura O"/>
            <person name="Nakagawa R"/>
            <person name="Tanegashima C"/>
            <person name="Kiyatake I"/>
            <person name="Matsumoto R"/>
            <person name="Murakumo K"/>
            <person name="Nishida K"/>
            <person name="Terakita A"/>
            <person name="Kuratani S"/>
            <person name="Sato K"/>
            <person name="Hyodo S Kuraku.S."/>
        </authorList>
    </citation>
    <scope>NUCLEOTIDE SEQUENCE [LARGE SCALE GENOMIC DNA]</scope>
</reference>
<dbReference type="InterPro" id="IPR050230">
    <property type="entry name" value="CALM/Myosin/TropC-like"/>
</dbReference>
<dbReference type="GO" id="GO:0005509">
    <property type="term" value="F:calcium ion binding"/>
    <property type="evidence" value="ECO:0007669"/>
    <property type="project" value="InterPro"/>
</dbReference>
<dbReference type="AlphaFoldDB" id="A0A401PHQ6"/>
<feature type="domain" description="EF-hand" evidence="8">
    <location>
        <begin position="87"/>
        <end position="122"/>
    </location>
</feature>
<evidence type="ECO:0000256" key="4">
    <source>
        <dbReference type="ARBA" id="ARBA00023273"/>
    </source>
</evidence>
<dbReference type="PANTHER" id="PTHR23048">
    <property type="entry name" value="MYOSIN LIGHT CHAIN 1, 3"/>
    <property type="match status" value="1"/>
</dbReference>
<evidence type="ECO:0000256" key="6">
    <source>
        <dbReference type="ARBA" id="ARBA00064623"/>
    </source>
</evidence>
<evidence type="ECO:0000256" key="5">
    <source>
        <dbReference type="ARBA" id="ARBA00054485"/>
    </source>
</evidence>
<sequence length="170" mass="19593">MFTASNLAKYLTQNEIHEFKECFSLYDKTRKGKISAGDLITVMRCLGTKPTPGEVERHLLHHKIERNGELDFSKFLAIIHQQRQQEDPQTEILEAMLMTDKQKRGFITATELRTKLTQLGEKLTNEEVDDLLREANIPPNGIVKYEDFIRKITLPPADYRASSEHYTGKS</sequence>
<evidence type="ECO:0000256" key="7">
    <source>
        <dbReference type="ARBA" id="ARBA00073015"/>
    </source>
</evidence>
<dbReference type="Pfam" id="PF13405">
    <property type="entry name" value="EF-hand_6"/>
    <property type="match status" value="1"/>
</dbReference>
<dbReference type="FunFam" id="1.10.238.10:FF:000191">
    <property type="entry name" value="Calmodulin like 4"/>
    <property type="match status" value="1"/>
</dbReference>
<proteinExistence type="inferred from homology"/>
<evidence type="ECO:0000313" key="10">
    <source>
        <dbReference type="Proteomes" id="UP000288216"/>
    </source>
</evidence>
<comment type="similarity">
    <text evidence="2">Belongs to the calmodulin family.</text>
</comment>
<dbReference type="Gene3D" id="1.10.238.10">
    <property type="entry name" value="EF-hand"/>
    <property type="match status" value="2"/>
</dbReference>
<dbReference type="GO" id="GO:0005902">
    <property type="term" value="C:microvillus"/>
    <property type="evidence" value="ECO:0007669"/>
    <property type="project" value="UniProtKB-SubCell"/>
</dbReference>
<comment type="subunit">
    <text evidence="6">Interacts with MYO7B; the interaction mediates the association of CALML4 with the IMAC/intermicrovillar adhesion complex. Interacts with MYO7A.</text>
</comment>
<dbReference type="SUPFAM" id="SSF47473">
    <property type="entry name" value="EF-hand"/>
    <property type="match status" value="1"/>
</dbReference>
<evidence type="ECO:0000256" key="1">
    <source>
        <dbReference type="ARBA" id="ARBA00004105"/>
    </source>
</evidence>
<name>A0A401PHQ6_SCYTO</name>
<dbReference type="SMART" id="SM00054">
    <property type="entry name" value="EFh"/>
    <property type="match status" value="2"/>
</dbReference>
<dbReference type="InterPro" id="IPR002048">
    <property type="entry name" value="EF_hand_dom"/>
</dbReference>